<keyword evidence="1" id="KW-0472">Membrane</keyword>
<keyword evidence="1" id="KW-0812">Transmembrane</keyword>
<dbReference type="InterPro" id="IPR045584">
    <property type="entry name" value="Pilin-like"/>
</dbReference>
<proteinExistence type="predicted"/>
<gene>
    <name evidence="3" type="primary">xcpT_2</name>
    <name evidence="3" type="ORF">CA12_06620</name>
</gene>
<dbReference type="PANTHER" id="PTHR30093:SF2">
    <property type="entry name" value="TYPE II SECRETION SYSTEM PROTEIN H"/>
    <property type="match status" value="1"/>
</dbReference>
<dbReference type="EMBL" id="CP036265">
    <property type="protein sequence ID" value="QDT14587.1"/>
    <property type="molecule type" value="Genomic_DNA"/>
</dbReference>
<name>A0A517P5E3_9PLAN</name>
<sequence>MSRSRRRSSRVGFTLIELLVVIAIIAILVSLLLPAVQQAREAARRAQCQNNLKQIGLAMHNYHSTYKLFPAGNSGTSLSKNPDGSTGNAHRAGWLVFILPYLDQTALWNQISRPLVNEDVQSGEPDVWPAMGPPFWTFNYKPYQAQIGAILCPSDGKQSLDAGDTNYAACWGDNAQGARNYNSTNLDPGASGNSYASNRGVFGHYEWRGMRSLRDGTTNTVLVGEIARSEQTLSHLGRVGVFGGPEIRDPAECVSSATDDANPGYYPSGTNTNPRGENWHSGDAPSTGFITAVPPNGPSCQNGTHHKGAGMLTATSYHTGGLQICLGDGSVRFISETIEAGTQTSELPTSGPSPYGVWGALGTRAGGEVMGDF</sequence>
<keyword evidence="1" id="KW-1133">Transmembrane helix</keyword>
<dbReference type="AlphaFoldDB" id="A0A517P5E3"/>
<feature type="domain" description="DUF1559" evidence="2">
    <location>
        <begin position="37"/>
        <end position="340"/>
    </location>
</feature>
<dbReference type="Pfam" id="PF07596">
    <property type="entry name" value="SBP_bac_10"/>
    <property type="match status" value="1"/>
</dbReference>
<dbReference type="InterPro" id="IPR011453">
    <property type="entry name" value="DUF1559"/>
</dbReference>
<dbReference type="Proteomes" id="UP000318741">
    <property type="component" value="Chromosome"/>
</dbReference>
<keyword evidence="4" id="KW-1185">Reference proteome</keyword>
<evidence type="ECO:0000313" key="3">
    <source>
        <dbReference type="EMBL" id="QDT14587.1"/>
    </source>
</evidence>
<evidence type="ECO:0000259" key="2">
    <source>
        <dbReference type="Pfam" id="PF07596"/>
    </source>
</evidence>
<dbReference type="Gene3D" id="3.30.700.10">
    <property type="entry name" value="Glycoprotein, Type 4 Pilin"/>
    <property type="match status" value="1"/>
</dbReference>
<dbReference type="InterPro" id="IPR027558">
    <property type="entry name" value="Pre_pil_HX9DG_C"/>
</dbReference>
<dbReference type="RefSeq" id="WP_145357468.1">
    <property type="nucleotide sequence ID" value="NZ_CP036265.1"/>
</dbReference>
<dbReference type="NCBIfam" id="TIGR04294">
    <property type="entry name" value="pre_pil_HX9DG"/>
    <property type="match status" value="1"/>
</dbReference>
<dbReference type="Pfam" id="PF07963">
    <property type="entry name" value="N_methyl"/>
    <property type="match status" value="1"/>
</dbReference>
<evidence type="ECO:0000256" key="1">
    <source>
        <dbReference type="SAM" id="Phobius"/>
    </source>
</evidence>
<accession>A0A517P5E3</accession>
<dbReference type="OrthoDB" id="241541at2"/>
<protein>
    <submittedName>
        <fullName evidence="3">Type II secretion system protein G</fullName>
    </submittedName>
</protein>
<dbReference type="NCBIfam" id="TIGR02532">
    <property type="entry name" value="IV_pilin_GFxxxE"/>
    <property type="match status" value="1"/>
</dbReference>
<feature type="transmembrane region" description="Helical" evidence="1">
    <location>
        <begin position="12"/>
        <end position="36"/>
    </location>
</feature>
<dbReference type="InterPro" id="IPR012902">
    <property type="entry name" value="N_methyl_site"/>
</dbReference>
<evidence type="ECO:0000313" key="4">
    <source>
        <dbReference type="Proteomes" id="UP000318741"/>
    </source>
</evidence>
<dbReference type="SUPFAM" id="SSF54523">
    <property type="entry name" value="Pili subunits"/>
    <property type="match status" value="1"/>
</dbReference>
<dbReference type="PANTHER" id="PTHR30093">
    <property type="entry name" value="GENERAL SECRETION PATHWAY PROTEIN G"/>
    <property type="match status" value="1"/>
</dbReference>
<dbReference type="KEGG" id="acaf:CA12_06620"/>
<reference evidence="3 4" key="1">
    <citation type="submission" date="2019-02" db="EMBL/GenBank/DDBJ databases">
        <title>Deep-cultivation of Planctomycetes and their phenomic and genomic characterization uncovers novel biology.</title>
        <authorList>
            <person name="Wiegand S."/>
            <person name="Jogler M."/>
            <person name="Boedeker C."/>
            <person name="Pinto D."/>
            <person name="Vollmers J."/>
            <person name="Rivas-Marin E."/>
            <person name="Kohn T."/>
            <person name="Peeters S.H."/>
            <person name="Heuer A."/>
            <person name="Rast P."/>
            <person name="Oberbeckmann S."/>
            <person name="Bunk B."/>
            <person name="Jeske O."/>
            <person name="Meyerdierks A."/>
            <person name="Storesund J.E."/>
            <person name="Kallscheuer N."/>
            <person name="Luecker S."/>
            <person name="Lage O.M."/>
            <person name="Pohl T."/>
            <person name="Merkel B.J."/>
            <person name="Hornburger P."/>
            <person name="Mueller R.-W."/>
            <person name="Bruemmer F."/>
            <person name="Labrenz M."/>
            <person name="Spormann A.M."/>
            <person name="Op den Camp H."/>
            <person name="Overmann J."/>
            <person name="Amann R."/>
            <person name="Jetten M.S.M."/>
            <person name="Mascher T."/>
            <person name="Medema M.H."/>
            <person name="Devos D.P."/>
            <person name="Kaster A.-K."/>
            <person name="Ovreas L."/>
            <person name="Rohde M."/>
            <person name="Galperin M.Y."/>
            <person name="Jogler C."/>
        </authorList>
    </citation>
    <scope>NUCLEOTIDE SEQUENCE [LARGE SCALE GENOMIC DNA]</scope>
    <source>
        <strain evidence="3 4">CA12</strain>
    </source>
</reference>
<organism evidence="3 4">
    <name type="scientific">Alienimonas californiensis</name>
    <dbReference type="NCBI Taxonomy" id="2527989"/>
    <lineage>
        <taxon>Bacteria</taxon>
        <taxon>Pseudomonadati</taxon>
        <taxon>Planctomycetota</taxon>
        <taxon>Planctomycetia</taxon>
        <taxon>Planctomycetales</taxon>
        <taxon>Planctomycetaceae</taxon>
        <taxon>Alienimonas</taxon>
    </lineage>
</organism>